<proteinExistence type="predicted"/>
<dbReference type="GO" id="GO:0090313">
    <property type="term" value="P:regulation of protein targeting to membrane"/>
    <property type="evidence" value="ECO:0007669"/>
    <property type="project" value="TreeGrafter"/>
</dbReference>
<gene>
    <name evidence="1" type="ORF">D8780_02440</name>
</gene>
<protein>
    <submittedName>
        <fullName evidence="1">Uncharacterized protein</fullName>
    </submittedName>
</protein>
<dbReference type="PANTHER" id="PTHR30441:SF4">
    <property type="entry name" value="PROTEIN ASMA"/>
    <property type="match status" value="1"/>
</dbReference>
<dbReference type="EMBL" id="RCWN01000001">
    <property type="protein sequence ID" value="RLQ87239.1"/>
    <property type="molecule type" value="Genomic_DNA"/>
</dbReference>
<dbReference type="RefSeq" id="WP_121644206.1">
    <property type="nucleotide sequence ID" value="NZ_RCWN01000001.1"/>
</dbReference>
<dbReference type="PANTHER" id="PTHR30441">
    <property type="entry name" value="DUF748 DOMAIN-CONTAINING PROTEIN"/>
    <property type="match status" value="1"/>
</dbReference>
<dbReference type="AlphaFoldDB" id="A0A3L7J9U8"/>
<evidence type="ECO:0000313" key="1">
    <source>
        <dbReference type="EMBL" id="RLQ87239.1"/>
    </source>
</evidence>
<accession>A0A3L7J9U8</accession>
<comment type="caution">
    <text evidence="1">The sequence shown here is derived from an EMBL/GenBank/DDBJ whole genome shotgun (WGS) entry which is preliminary data.</text>
</comment>
<reference evidence="1 2" key="1">
    <citation type="submission" date="2018-10" db="EMBL/GenBank/DDBJ databases">
        <title>Notoacmeibacter sp. M2BS9Y-3-1, whole genome shotgun sequence.</title>
        <authorList>
            <person name="Tuo L."/>
        </authorList>
    </citation>
    <scope>NUCLEOTIDE SEQUENCE [LARGE SCALE GENOMIC DNA]</scope>
    <source>
        <strain evidence="1 2">M2BS9Y-3-1</strain>
    </source>
</reference>
<keyword evidence="2" id="KW-1185">Reference proteome</keyword>
<dbReference type="InterPro" id="IPR052894">
    <property type="entry name" value="AsmA-related"/>
</dbReference>
<name>A0A3L7J9U8_9HYPH</name>
<organism evidence="1 2">
    <name type="scientific">Notoacmeibacter ruber</name>
    <dbReference type="NCBI Taxonomy" id="2670375"/>
    <lineage>
        <taxon>Bacteria</taxon>
        <taxon>Pseudomonadati</taxon>
        <taxon>Pseudomonadota</taxon>
        <taxon>Alphaproteobacteria</taxon>
        <taxon>Hyphomicrobiales</taxon>
        <taxon>Notoacmeibacteraceae</taxon>
        <taxon>Notoacmeibacter</taxon>
    </lineage>
</organism>
<dbReference type="Proteomes" id="UP000281094">
    <property type="component" value="Unassembled WGS sequence"/>
</dbReference>
<dbReference type="GO" id="GO:0005886">
    <property type="term" value="C:plasma membrane"/>
    <property type="evidence" value="ECO:0007669"/>
    <property type="project" value="TreeGrafter"/>
</dbReference>
<evidence type="ECO:0000313" key="2">
    <source>
        <dbReference type="Proteomes" id="UP000281094"/>
    </source>
</evidence>
<sequence>MKRRIRKFGIIAASAALVMALLLPALSYVASQVLLRERIATSLTRWTGQPVEIDDQLSIRYFPRLSAVVTDLRIGKTTTDGHAPLRVEQANLQLSLLDALFGEANLSSVILIEPTLRISSADMGEEGPAILDNILRRWIGTDATPAPLGPAYLEFRDGSVLASGQENERPVVSNIQGRLTGLDADRSLRLEGGATWRNMPLSGSITIEHLRNLARLEPTVFGVNLRSNLGSLTFDGKFDPLHRNWLRSVSGKFSGDFTQLRRALRPFDLRLPTALPDSLSMRGIIAQANDRTTLTVEEMSVEDHDGNGTLSIVPPHRGSPTSISATLAFQSLDLLSLVTRIDGGDGRRRGRLGTNRAPRTTVGSSEATHIDIRLSANEASYGDVRLADLAVSGRFGDGQSALDINNADLLGGTLQGNWRRNNGEEGVESRLELHFADISGSQLSDALTLPGILPTGTASIDLSLAGPPALDRLLSRGDGQFEASFSNGELPNLDLSPIIDDQLGGGFFSLSRLTGDGLDYDDAHFKGRLLNGVAFLNDASIRTGRYQIELNGRAPYMSRSLALTGRLLAMPAPGLTGTVPDDARPQTLSRFFVGGSFSEPFITGSGD</sequence>